<keyword evidence="1" id="KW-0812">Transmembrane</keyword>
<dbReference type="EMBL" id="CP046565">
    <property type="protein sequence ID" value="QJD30642.1"/>
    <property type="molecule type" value="Genomic_DNA"/>
</dbReference>
<evidence type="ECO:0000313" key="3">
    <source>
        <dbReference type="Proteomes" id="UP000503004"/>
    </source>
</evidence>
<keyword evidence="3" id="KW-1185">Reference proteome</keyword>
<proteinExistence type="predicted"/>
<reference evidence="3" key="1">
    <citation type="submission" date="2019-12" db="EMBL/GenBank/DDBJ databases">
        <authorList>
            <person name="Awala S.I."/>
            <person name="Rhee S.K."/>
        </authorList>
    </citation>
    <scope>NUCLEOTIDE SEQUENCE [LARGE SCALE GENOMIC DNA]</scope>
    <source>
        <strain evidence="3">IM1</strain>
    </source>
</reference>
<keyword evidence="1" id="KW-0472">Membrane</keyword>
<feature type="transmembrane region" description="Helical" evidence="1">
    <location>
        <begin position="137"/>
        <end position="157"/>
    </location>
</feature>
<feature type="transmembrane region" description="Helical" evidence="1">
    <location>
        <begin position="332"/>
        <end position="355"/>
    </location>
</feature>
<feature type="transmembrane region" description="Helical" evidence="1">
    <location>
        <begin position="69"/>
        <end position="91"/>
    </location>
</feature>
<name>A0A858Q9P4_9GAMM</name>
<gene>
    <name evidence="2" type="ORF">GNH96_12075</name>
</gene>
<feature type="transmembrane region" description="Helical" evidence="1">
    <location>
        <begin position="191"/>
        <end position="213"/>
    </location>
</feature>
<feature type="transmembrane region" description="Helical" evidence="1">
    <location>
        <begin position="376"/>
        <end position="400"/>
    </location>
</feature>
<evidence type="ECO:0000313" key="2">
    <source>
        <dbReference type="EMBL" id="QJD30642.1"/>
    </source>
</evidence>
<dbReference type="KEGG" id="metu:GNH96_12075"/>
<sequence length="401" mass="43240">MDIETLYALRSSSGLPSHPAIFLILLVLTWALHMIAVHVMLGSTALALTGAFSSNAHGRRLAGPMLDTAKVAVSIAIVIGVAPLLFVQVIYDPFWYVSNVLSARWAIAFIVVLLVAYWAMYHHYFVGKDGGSATSRWSLALSLALLLAAGFIMHALASQALRPELWMAWYAPEGHLETAGSGIHEFNLGRFLFFIVLAAPVTGAWLLGCRRYLACREQSDAPYLEWIASLGNKLMTGGGFAALICYAAWMATLPDSAAGFPVSLWSIVANASILLLIVTPALFRSASGSYAPFATATGAVLLIAIAREALRHRILFGTHGYELSTYAINLDWYSNALFCLTFAGVGGFAIAYSVAISWEAGKTPGIYTASPRVDRLGGFALAALLVWIAQYFFVGFLVMAR</sequence>
<feature type="transmembrane region" description="Helical" evidence="1">
    <location>
        <begin position="234"/>
        <end position="252"/>
    </location>
</feature>
<dbReference type="AlphaFoldDB" id="A0A858Q9P4"/>
<dbReference type="Proteomes" id="UP000503004">
    <property type="component" value="Chromosome"/>
</dbReference>
<feature type="transmembrane region" description="Helical" evidence="1">
    <location>
        <begin position="264"/>
        <end position="283"/>
    </location>
</feature>
<dbReference type="RefSeq" id="WP_169603919.1">
    <property type="nucleotide sequence ID" value="NZ_CP046565.1"/>
</dbReference>
<feature type="transmembrane region" description="Helical" evidence="1">
    <location>
        <begin position="20"/>
        <end position="48"/>
    </location>
</feature>
<feature type="transmembrane region" description="Helical" evidence="1">
    <location>
        <begin position="103"/>
        <end position="125"/>
    </location>
</feature>
<evidence type="ECO:0000256" key="1">
    <source>
        <dbReference type="SAM" id="Phobius"/>
    </source>
</evidence>
<organism evidence="2 3">
    <name type="scientific">Methylococcus geothermalis</name>
    <dbReference type="NCBI Taxonomy" id="2681310"/>
    <lineage>
        <taxon>Bacteria</taxon>
        <taxon>Pseudomonadati</taxon>
        <taxon>Pseudomonadota</taxon>
        <taxon>Gammaproteobacteria</taxon>
        <taxon>Methylococcales</taxon>
        <taxon>Methylococcaceae</taxon>
        <taxon>Methylococcus</taxon>
    </lineage>
</organism>
<keyword evidence="1" id="KW-1133">Transmembrane helix</keyword>
<protein>
    <submittedName>
        <fullName evidence="2">Uncharacterized protein</fullName>
    </submittedName>
</protein>
<accession>A0A858Q9P4</accession>